<dbReference type="RefSeq" id="WP_307283024.1">
    <property type="nucleotide sequence ID" value="NZ_JAUSZT010000003.1"/>
</dbReference>
<evidence type="ECO:0000313" key="2">
    <source>
        <dbReference type="EMBL" id="MDQ0998279.1"/>
    </source>
</evidence>
<feature type="signal peptide" evidence="1">
    <location>
        <begin position="1"/>
        <end position="26"/>
    </location>
</feature>
<organism evidence="2 3">
    <name type="scientific">Phyllobacterium ifriqiyense</name>
    <dbReference type="NCBI Taxonomy" id="314238"/>
    <lineage>
        <taxon>Bacteria</taxon>
        <taxon>Pseudomonadati</taxon>
        <taxon>Pseudomonadota</taxon>
        <taxon>Alphaproteobacteria</taxon>
        <taxon>Hyphomicrobiales</taxon>
        <taxon>Phyllobacteriaceae</taxon>
        <taxon>Phyllobacterium</taxon>
    </lineage>
</organism>
<keyword evidence="1" id="KW-0732">Signal</keyword>
<evidence type="ECO:0000256" key="1">
    <source>
        <dbReference type="SAM" id="SignalP"/>
    </source>
</evidence>
<protein>
    <recommendedName>
        <fullName evidence="4">Carboxypeptidase regulatory-like domain-containing protein</fullName>
    </recommendedName>
</protein>
<dbReference type="PROSITE" id="PS51257">
    <property type="entry name" value="PROKAR_LIPOPROTEIN"/>
    <property type="match status" value="1"/>
</dbReference>
<evidence type="ECO:0008006" key="4">
    <source>
        <dbReference type="Google" id="ProtNLM"/>
    </source>
</evidence>
<name>A0ABU0SC11_9HYPH</name>
<gene>
    <name evidence="2" type="ORF">QFZ34_003461</name>
</gene>
<evidence type="ECO:0000313" key="3">
    <source>
        <dbReference type="Proteomes" id="UP001237780"/>
    </source>
</evidence>
<sequence length="150" mass="16391">MNVYNRRTLLLSLIGIGLAISGCATSKEPPTYSGPTKTIRGYLQGPPYARLGASTVVFITAYDATGGVTGSMPKIGATSFTLNRNGYFPIAYEIEIPASHAAPRVSLAVEMRQYGRVTFTNDRQYSQTTGRNLDIPVREAPPRVRTRNYL</sequence>
<feature type="chain" id="PRO_5045606398" description="Carboxypeptidase regulatory-like domain-containing protein" evidence="1">
    <location>
        <begin position="27"/>
        <end position="150"/>
    </location>
</feature>
<dbReference type="EMBL" id="JAUSZT010000003">
    <property type="protein sequence ID" value="MDQ0998279.1"/>
    <property type="molecule type" value="Genomic_DNA"/>
</dbReference>
<accession>A0ABU0SC11</accession>
<comment type="caution">
    <text evidence="2">The sequence shown here is derived from an EMBL/GenBank/DDBJ whole genome shotgun (WGS) entry which is preliminary data.</text>
</comment>
<reference evidence="2 3" key="1">
    <citation type="submission" date="2023-07" db="EMBL/GenBank/DDBJ databases">
        <title>Comparative genomics of wheat-associated soil bacteria to identify genetic determinants of phenazine resistance.</title>
        <authorList>
            <person name="Mouncey N."/>
        </authorList>
    </citation>
    <scope>NUCLEOTIDE SEQUENCE [LARGE SCALE GENOMIC DNA]</scope>
    <source>
        <strain evidence="2 3">W4I11</strain>
    </source>
</reference>
<proteinExistence type="predicted"/>
<keyword evidence="3" id="KW-1185">Reference proteome</keyword>
<dbReference type="Proteomes" id="UP001237780">
    <property type="component" value="Unassembled WGS sequence"/>
</dbReference>